<proteinExistence type="predicted"/>
<dbReference type="EMBL" id="CM042886">
    <property type="protein sequence ID" value="KAI4339670.1"/>
    <property type="molecule type" value="Genomic_DNA"/>
</dbReference>
<sequence>MAVSGKQLGVFLALAFLLLGSSQGSLLSLLDNHPGNWIGDFLTDPFRVLEHDPFGIERDQQRSLSTLPARVDWKETKDGHQIMIELPGLKKEDVKIEVDEKNRVLRVSGERKVEEVKEEDHWHRVERFSGKFWRQFRMPDDVDLENVDAKLEHGVLTVKMSKLAPEKIKGPRVVSIAGGEEEPQKLKSEL</sequence>
<reference evidence="2" key="1">
    <citation type="journal article" date="2023" name="Front. Plant Sci.">
        <title>Chromosomal-level genome assembly of Melastoma candidum provides insights into trichome evolution.</title>
        <authorList>
            <person name="Zhong Y."/>
            <person name="Wu W."/>
            <person name="Sun C."/>
            <person name="Zou P."/>
            <person name="Liu Y."/>
            <person name="Dai S."/>
            <person name="Zhou R."/>
        </authorList>
    </citation>
    <scope>NUCLEOTIDE SEQUENCE [LARGE SCALE GENOMIC DNA]</scope>
</reference>
<evidence type="ECO:0000313" key="1">
    <source>
        <dbReference type="EMBL" id="KAI4339670.1"/>
    </source>
</evidence>
<dbReference type="Proteomes" id="UP001057402">
    <property type="component" value="Chromosome 7"/>
</dbReference>
<protein>
    <submittedName>
        <fullName evidence="1">Uncharacterized protein</fullName>
    </submittedName>
</protein>
<gene>
    <name evidence="1" type="ORF">MLD38_024585</name>
</gene>
<organism evidence="1 2">
    <name type="scientific">Melastoma candidum</name>
    <dbReference type="NCBI Taxonomy" id="119954"/>
    <lineage>
        <taxon>Eukaryota</taxon>
        <taxon>Viridiplantae</taxon>
        <taxon>Streptophyta</taxon>
        <taxon>Embryophyta</taxon>
        <taxon>Tracheophyta</taxon>
        <taxon>Spermatophyta</taxon>
        <taxon>Magnoliopsida</taxon>
        <taxon>eudicotyledons</taxon>
        <taxon>Gunneridae</taxon>
        <taxon>Pentapetalae</taxon>
        <taxon>rosids</taxon>
        <taxon>malvids</taxon>
        <taxon>Myrtales</taxon>
        <taxon>Melastomataceae</taxon>
        <taxon>Melastomatoideae</taxon>
        <taxon>Melastomateae</taxon>
        <taxon>Melastoma</taxon>
    </lineage>
</organism>
<evidence type="ECO:0000313" key="2">
    <source>
        <dbReference type="Proteomes" id="UP001057402"/>
    </source>
</evidence>
<keyword evidence="2" id="KW-1185">Reference proteome</keyword>
<comment type="caution">
    <text evidence="1">The sequence shown here is derived from an EMBL/GenBank/DDBJ whole genome shotgun (WGS) entry which is preliminary data.</text>
</comment>
<name>A0ACB9NSS1_9MYRT</name>
<accession>A0ACB9NSS1</accession>